<comment type="caution">
    <text evidence="2">The sequence shown here is derived from an EMBL/GenBank/DDBJ whole genome shotgun (WGS) entry which is preliminary data.</text>
</comment>
<evidence type="ECO:0000313" key="3">
    <source>
        <dbReference type="Proteomes" id="UP001385951"/>
    </source>
</evidence>
<sequence length="260" mass="29005">MSSEYLTLDETQNLLITRYLHFITISAWTWDALISLGDEIDIFSGRCIVLVDLVYLSSRHSSQRLRDHGSRLKIFLTILWSCASLSIILTIPSSISGIRAQPIGLCNVARIDKAATVPSITVAIFDLTIYIMISYRMLPSPSCRTKGRWNTVKAFFTGSTLAPVSRALLRTGQIYLFPMAGIFSCMLVIEFSNSLKSSILVQYRAVVLLEGGVFLNAMSCRVFRLLRREGLPDDSGLSLRLSNIQFHQILISNTIMGQAT</sequence>
<proteinExistence type="predicted"/>
<feature type="transmembrane region" description="Helical" evidence="1">
    <location>
        <begin position="115"/>
        <end position="138"/>
    </location>
</feature>
<feature type="transmembrane region" description="Helical" evidence="1">
    <location>
        <begin position="74"/>
        <end position="95"/>
    </location>
</feature>
<keyword evidence="1" id="KW-0472">Membrane</keyword>
<gene>
    <name evidence="2" type="ORF">QCA50_011596</name>
</gene>
<keyword evidence="1" id="KW-1133">Transmembrane helix</keyword>
<protein>
    <submittedName>
        <fullName evidence="2">Uncharacterized protein</fullName>
    </submittedName>
</protein>
<feature type="transmembrane region" description="Helical" evidence="1">
    <location>
        <begin position="199"/>
        <end position="218"/>
    </location>
</feature>
<name>A0AAW0G5G8_9APHY</name>
<dbReference type="EMBL" id="JASBNA010000021">
    <property type="protein sequence ID" value="KAK7685233.1"/>
    <property type="molecule type" value="Genomic_DNA"/>
</dbReference>
<dbReference type="AlphaFoldDB" id="A0AAW0G5G8"/>
<reference evidence="2 3" key="1">
    <citation type="submission" date="2022-09" db="EMBL/GenBank/DDBJ databases">
        <authorList>
            <person name="Palmer J.M."/>
        </authorList>
    </citation>
    <scope>NUCLEOTIDE SEQUENCE [LARGE SCALE GENOMIC DNA]</scope>
    <source>
        <strain evidence="2 3">DSM 7382</strain>
    </source>
</reference>
<keyword evidence="3" id="KW-1185">Reference proteome</keyword>
<accession>A0AAW0G5G8</accession>
<organism evidence="2 3">
    <name type="scientific">Cerrena zonata</name>
    <dbReference type="NCBI Taxonomy" id="2478898"/>
    <lineage>
        <taxon>Eukaryota</taxon>
        <taxon>Fungi</taxon>
        <taxon>Dikarya</taxon>
        <taxon>Basidiomycota</taxon>
        <taxon>Agaricomycotina</taxon>
        <taxon>Agaricomycetes</taxon>
        <taxon>Polyporales</taxon>
        <taxon>Cerrenaceae</taxon>
        <taxon>Cerrena</taxon>
    </lineage>
</organism>
<evidence type="ECO:0000256" key="1">
    <source>
        <dbReference type="SAM" id="Phobius"/>
    </source>
</evidence>
<keyword evidence="1" id="KW-0812">Transmembrane</keyword>
<feature type="transmembrane region" description="Helical" evidence="1">
    <location>
        <begin position="174"/>
        <end position="193"/>
    </location>
</feature>
<evidence type="ECO:0000313" key="2">
    <source>
        <dbReference type="EMBL" id="KAK7685233.1"/>
    </source>
</evidence>
<dbReference type="Proteomes" id="UP001385951">
    <property type="component" value="Unassembled WGS sequence"/>
</dbReference>